<dbReference type="Pfam" id="PF02557">
    <property type="entry name" value="VanY"/>
    <property type="match status" value="1"/>
</dbReference>
<keyword evidence="5" id="KW-1185">Reference proteome</keyword>
<feature type="compositionally biased region" description="Polar residues" evidence="1">
    <location>
        <begin position="29"/>
        <end position="45"/>
    </location>
</feature>
<dbReference type="EMBL" id="MTLA01000016">
    <property type="protein sequence ID" value="OOP70099.1"/>
    <property type="molecule type" value="Genomic_DNA"/>
</dbReference>
<reference evidence="4 5" key="1">
    <citation type="submission" date="2017-01" db="EMBL/GenBank/DDBJ databases">
        <title>Draft genome sequence of Bacillus oleronius.</title>
        <authorList>
            <person name="Allam M."/>
        </authorList>
    </citation>
    <scope>NUCLEOTIDE SEQUENCE [LARGE SCALE GENOMIC DNA]</scope>
    <source>
        <strain evidence="4 5">DSM 9356</strain>
    </source>
</reference>
<evidence type="ECO:0000256" key="2">
    <source>
        <dbReference type="SAM" id="SignalP"/>
    </source>
</evidence>
<feature type="chain" id="PRO_5039453057" evidence="2">
    <location>
        <begin position="21"/>
        <end position="267"/>
    </location>
</feature>
<dbReference type="PROSITE" id="PS51257">
    <property type="entry name" value="PROKAR_LIPOPROTEIN"/>
    <property type="match status" value="1"/>
</dbReference>
<name>A0A8E2LHG4_9BACI</name>
<organism evidence="4 5">
    <name type="scientific">Heyndrickxia oleronia</name>
    <dbReference type="NCBI Taxonomy" id="38875"/>
    <lineage>
        <taxon>Bacteria</taxon>
        <taxon>Bacillati</taxon>
        <taxon>Bacillota</taxon>
        <taxon>Bacilli</taxon>
        <taxon>Bacillales</taxon>
        <taxon>Bacillaceae</taxon>
        <taxon>Heyndrickxia</taxon>
    </lineage>
</organism>
<evidence type="ECO:0000313" key="5">
    <source>
        <dbReference type="Proteomes" id="UP000189761"/>
    </source>
</evidence>
<evidence type="ECO:0000259" key="3">
    <source>
        <dbReference type="Pfam" id="PF02557"/>
    </source>
</evidence>
<gene>
    <name evidence="4" type="ORF">BWZ43_01590</name>
</gene>
<dbReference type="Gene3D" id="3.30.1380.10">
    <property type="match status" value="1"/>
</dbReference>
<accession>A0A8E2LHG4</accession>
<dbReference type="CDD" id="cd14852">
    <property type="entry name" value="LD-carboxypeptidase"/>
    <property type="match status" value="1"/>
</dbReference>
<feature type="signal peptide" evidence="2">
    <location>
        <begin position="1"/>
        <end position="20"/>
    </location>
</feature>
<dbReference type="PANTHER" id="PTHR34385:SF1">
    <property type="entry name" value="PEPTIDOGLYCAN L-ALANYL-D-GLUTAMATE ENDOPEPTIDASE CWLK"/>
    <property type="match status" value="1"/>
</dbReference>
<dbReference type="InterPro" id="IPR003709">
    <property type="entry name" value="VanY-like_core_dom"/>
</dbReference>
<dbReference type="InterPro" id="IPR052179">
    <property type="entry name" value="DD-CPase-like"/>
</dbReference>
<dbReference type="PANTHER" id="PTHR34385">
    <property type="entry name" value="D-ALANYL-D-ALANINE CARBOXYPEPTIDASE"/>
    <property type="match status" value="1"/>
</dbReference>
<proteinExistence type="predicted"/>
<dbReference type="AlphaFoldDB" id="A0A8E2LHG4"/>
<feature type="domain" description="D-alanyl-D-alanine carboxypeptidase-like core" evidence="3">
    <location>
        <begin position="115"/>
        <end position="244"/>
    </location>
</feature>
<evidence type="ECO:0000256" key="1">
    <source>
        <dbReference type="SAM" id="MobiDB-lite"/>
    </source>
</evidence>
<dbReference type="GO" id="GO:0008233">
    <property type="term" value="F:peptidase activity"/>
    <property type="evidence" value="ECO:0007669"/>
    <property type="project" value="InterPro"/>
</dbReference>
<dbReference type="InterPro" id="IPR009045">
    <property type="entry name" value="Zn_M74/Hedgehog-like"/>
</dbReference>
<sequence>MKRIVSVAAVLLLLGGCSGGQNHEKDASKNSQQTSNHEQANAENGTKTKEKNNDLLLESKYFNQIKEVNGQKMIENTSNILSLVNKEYSIGSYVPNDLVRPKVKFSFGDQDIEKSYMRQEAATALEKMFSEAEKNGIYLFASSGYRSYERQKAILNNEIANVGKEKAEQAVATPGQSEHQTGLAMDITSESENYLLSENFGKQKEGIWLREHAHEFGFILRYPKDKENITGYEYEPWHFRYVGKKAAAVIYKNGWTLEEYFQHVEKM</sequence>
<dbReference type="Proteomes" id="UP000189761">
    <property type="component" value="Unassembled WGS sequence"/>
</dbReference>
<dbReference type="GO" id="GO:0006508">
    <property type="term" value="P:proteolysis"/>
    <property type="evidence" value="ECO:0007669"/>
    <property type="project" value="InterPro"/>
</dbReference>
<comment type="caution">
    <text evidence="4">The sequence shown here is derived from an EMBL/GenBank/DDBJ whole genome shotgun (WGS) entry which is preliminary data.</text>
</comment>
<protein>
    <submittedName>
        <fullName evidence="4">Peptidase M15</fullName>
    </submittedName>
</protein>
<dbReference type="SUPFAM" id="SSF55166">
    <property type="entry name" value="Hedgehog/DD-peptidase"/>
    <property type="match status" value="1"/>
</dbReference>
<feature type="region of interest" description="Disordered" evidence="1">
    <location>
        <begin position="21"/>
        <end position="50"/>
    </location>
</feature>
<keyword evidence="2" id="KW-0732">Signal</keyword>
<dbReference type="InterPro" id="IPR058193">
    <property type="entry name" value="VanY/YodJ_core_dom"/>
</dbReference>
<dbReference type="RefSeq" id="WP_058004328.1">
    <property type="nucleotide sequence ID" value="NZ_CP065424.1"/>
</dbReference>
<evidence type="ECO:0000313" key="4">
    <source>
        <dbReference type="EMBL" id="OOP70099.1"/>
    </source>
</evidence>